<accession>A0A5P8WFT3</accession>
<dbReference type="InterPro" id="IPR011049">
    <property type="entry name" value="Serralysin-like_metalloprot_C"/>
</dbReference>
<evidence type="ECO:0000313" key="3">
    <source>
        <dbReference type="Proteomes" id="UP000326678"/>
    </source>
</evidence>
<name>A0A5P8WFT3_9NOSO</name>
<keyword evidence="3" id="KW-1185">Reference proteome</keyword>
<evidence type="ECO:0000313" key="2">
    <source>
        <dbReference type="EMBL" id="QFS51382.1"/>
    </source>
</evidence>
<dbReference type="SUPFAM" id="SSF51120">
    <property type="entry name" value="beta-Roll"/>
    <property type="match status" value="1"/>
</dbReference>
<reference evidence="2 3" key="1">
    <citation type="submission" date="2019-10" db="EMBL/GenBank/DDBJ databases">
        <title>Genomic and transcriptomic insights into the perfect genentic adaptation of a filamentous nitrogen-fixing cyanobacterium to rice fields.</title>
        <authorList>
            <person name="Chen Z."/>
        </authorList>
    </citation>
    <scope>NUCLEOTIDE SEQUENCE [LARGE SCALE GENOMIC DNA]</scope>
    <source>
        <strain evidence="2">CCNUC1</strain>
    </source>
</reference>
<dbReference type="RefSeq" id="WP_152591948.1">
    <property type="nucleotide sequence ID" value="NZ_CP045227.1"/>
</dbReference>
<dbReference type="InterPro" id="IPR010566">
    <property type="entry name" value="Haemolys_ca-bd"/>
</dbReference>
<dbReference type="EMBL" id="CP045227">
    <property type="protein sequence ID" value="QFS51382.1"/>
    <property type="molecule type" value="Genomic_DNA"/>
</dbReference>
<gene>
    <name evidence="2" type="ORF">GXM_08876</name>
</gene>
<dbReference type="Proteomes" id="UP000326678">
    <property type="component" value="Chromosome Gxm2"/>
</dbReference>
<dbReference type="AlphaFoldDB" id="A0A5P8WFT3"/>
<dbReference type="Pfam" id="PF06594">
    <property type="entry name" value="HCBP_related"/>
    <property type="match status" value="1"/>
</dbReference>
<protein>
    <recommendedName>
        <fullName evidence="1">Haemolysin-type calcium binding-related domain-containing protein</fullName>
    </recommendedName>
</protein>
<organism evidence="2 3">
    <name type="scientific">Nostoc sphaeroides CCNUC1</name>
    <dbReference type="NCBI Taxonomy" id="2653204"/>
    <lineage>
        <taxon>Bacteria</taxon>
        <taxon>Bacillati</taxon>
        <taxon>Cyanobacteriota</taxon>
        <taxon>Cyanophyceae</taxon>
        <taxon>Nostocales</taxon>
        <taxon>Nostocaceae</taxon>
        <taxon>Nostoc</taxon>
    </lineage>
</organism>
<sequence length="108" mass="11706">MSRNFTGSDGTTDIFIFNLGDGADTIRTEESSGVPNDVLKFGAGITSANLNLERTGKDLIFKIGSNGDQVRVNGWYYDPNSRQLGELQFADATVLTNSQISQLPVTLM</sequence>
<feature type="domain" description="Haemolysin-type calcium binding-related" evidence="1">
    <location>
        <begin position="58"/>
        <end position="98"/>
    </location>
</feature>
<evidence type="ECO:0000259" key="1">
    <source>
        <dbReference type="Pfam" id="PF06594"/>
    </source>
</evidence>
<proteinExistence type="predicted"/>
<dbReference type="KEGG" id="nsh:GXM_08876"/>